<evidence type="ECO:0000313" key="3">
    <source>
        <dbReference type="Proteomes" id="UP001608902"/>
    </source>
</evidence>
<evidence type="ECO:0000313" key="2">
    <source>
        <dbReference type="EMBL" id="MFH4981707.1"/>
    </source>
</evidence>
<organism evidence="2 3">
    <name type="scientific">Gnathostoma spinigerum</name>
    <dbReference type="NCBI Taxonomy" id="75299"/>
    <lineage>
        <taxon>Eukaryota</taxon>
        <taxon>Metazoa</taxon>
        <taxon>Ecdysozoa</taxon>
        <taxon>Nematoda</taxon>
        <taxon>Chromadorea</taxon>
        <taxon>Rhabditida</taxon>
        <taxon>Spirurina</taxon>
        <taxon>Gnathostomatomorpha</taxon>
        <taxon>Gnathostomatoidea</taxon>
        <taxon>Gnathostomatidae</taxon>
        <taxon>Gnathostoma</taxon>
    </lineage>
</organism>
<dbReference type="AlphaFoldDB" id="A0ABD6EYD4"/>
<proteinExistence type="predicted"/>
<comment type="caution">
    <text evidence="2">The sequence shown here is derived from an EMBL/GenBank/DDBJ whole genome shotgun (WGS) entry which is preliminary data.</text>
</comment>
<evidence type="ECO:0000256" key="1">
    <source>
        <dbReference type="SAM" id="MobiDB-lite"/>
    </source>
</evidence>
<keyword evidence="3" id="KW-1185">Reference proteome</keyword>
<gene>
    <name evidence="2" type="ORF">AB6A40_008416</name>
</gene>
<sequence>MSRRVLYKIEEELREAKALGIGVISEKAQMLLWSLLTQKSSVKSHFSDLNVALFNMHSVGFAEKLLQKKVNSLCLVESAISNSKIVKDFARKKRKEDGALIEAYRANFESLFTLHTAKRPYKVPGKLLFGDRSFIEEKVNPLRLSEQSEDDESGDRNNGAPVIIGTLPTPNQQASMLTSLLTMLLVHHSNINRDTLFKYGVVELITFLSAG</sequence>
<protein>
    <submittedName>
        <fullName evidence="2">Uncharacterized protein</fullName>
    </submittedName>
</protein>
<feature type="region of interest" description="Disordered" evidence="1">
    <location>
        <begin position="143"/>
        <end position="163"/>
    </location>
</feature>
<reference evidence="2 3" key="1">
    <citation type="submission" date="2024-08" db="EMBL/GenBank/DDBJ databases">
        <title>Gnathostoma spinigerum genome.</title>
        <authorList>
            <person name="Gonzalez-Bertolin B."/>
            <person name="Monzon S."/>
            <person name="Zaballos A."/>
            <person name="Jimenez P."/>
            <person name="Dekumyoy P."/>
            <person name="Varona S."/>
            <person name="Cuesta I."/>
            <person name="Sumanam S."/>
            <person name="Adisakwattana P."/>
            <person name="Gasser R.B."/>
            <person name="Hernandez-Gonzalez A."/>
            <person name="Young N.D."/>
            <person name="Perteguer M.J."/>
        </authorList>
    </citation>
    <scope>NUCLEOTIDE SEQUENCE [LARGE SCALE GENOMIC DNA]</scope>
    <source>
        <strain evidence="2">AL3</strain>
        <tissue evidence="2">Liver</tissue>
    </source>
</reference>
<accession>A0ABD6EYD4</accession>
<dbReference type="EMBL" id="JBGFUD010007723">
    <property type="protein sequence ID" value="MFH4981707.1"/>
    <property type="molecule type" value="Genomic_DNA"/>
</dbReference>
<name>A0ABD6EYD4_9BILA</name>
<dbReference type="Proteomes" id="UP001608902">
    <property type="component" value="Unassembled WGS sequence"/>
</dbReference>